<dbReference type="Proteomes" id="UP001163321">
    <property type="component" value="Chromosome 10"/>
</dbReference>
<accession>A0ACC0WR46</accession>
<protein>
    <submittedName>
        <fullName evidence="1">Uncharacterized protein</fullName>
    </submittedName>
</protein>
<organism evidence="1 2">
    <name type="scientific">Peronosclerospora sorghi</name>
    <dbReference type="NCBI Taxonomy" id="230839"/>
    <lineage>
        <taxon>Eukaryota</taxon>
        <taxon>Sar</taxon>
        <taxon>Stramenopiles</taxon>
        <taxon>Oomycota</taxon>
        <taxon>Peronosporomycetes</taxon>
        <taxon>Peronosporales</taxon>
        <taxon>Peronosporaceae</taxon>
        <taxon>Peronosclerospora</taxon>
    </lineage>
</organism>
<reference evidence="1 2" key="1">
    <citation type="journal article" date="2022" name="bioRxiv">
        <title>The genome of the oomycete Peronosclerospora sorghi, a cosmopolitan pathogen of maize and sorghum, is inflated with dispersed pseudogenes.</title>
        <authorList>
            <person name="Fletcher K."/>
            <person name="Martin F."/>
            <person name="Isakeit T."/>
            <person name="Cavanaugh K."/>
            <person name="Magill C."/>
            <person name="Michelmore R."/>
        </authorList>
    </citation>
    <scope>NUCLEOTIDE SEQUENCE [LARGE SCALE GENOMIC DNA]</scope>
    <source>
        <strain evidence="1">P6</strain>
    </source>
</reference>
<keyword evidence="2" id="KW-1185">Reference proteome</keyword>
<evidence type="ECO:0000313" key="2">
    <source>
        <dbReference type="Proteomes" id="UP001163321"/>
    </source>
</evidence>
<proteinExistence type="predicted"/>
<dbReference type="EMBL" id="CM047589">
    <property type="protein sequence ID" value="KAI9920524.1"/>
    <property type="molecule type" value="Genomic_DNA"/>
</dbReference>
<comment type="caution">
    <text evidence="1">The sequence shown here is derived from an EMBL/GenBank/DDBJ whole genome shotgun (WGS) entry which is preliminary data.</text>
</comment>
<evidence type="ECO:0000313" key="1">
    <source>
        <dbReference type="EMBL" id="KAI9920524.1"/>
    </source>
</evidence>
<gene>
    <name evidence="1" type="ORF">PsorP6_015473</name>
</gene>
<name>A0ACC0WR46_9STRA</name>
<sequence>MEQVALHVPEHHVVSEGNHATASFLYRMDWVYRFAKMLLDEADHMSRLEYCGQIKIRRSRCFFLLRPSCVCGLQDVEMRSRGVLPSPYKRDQQLSSRSRHSLLRCRRSLDMRTISVKEPFVIVNNLPVPLTYRVRSAFSSAYGSGTRDSPSEPETIAVGAKTSIWWTDIVQRLYSN</sequence>